<evidence type="ECO:0000256" key="1">
    <source>
        <dbReference type="SAM" id="SignalP"/>
    </source>
</evidence>
<dbReference type="RefSeq" id="WP_132080528.1">
    <property type="nucleotide sequence ID" value="NZ_DAMAKO010000006.1"/>
</dbReference>
<protein>
    <recommendedName>
        <fullName evidence="4">Outer membrane protein beta-barrel domain-containing protein</fullName>
    </recommendedName>
</protein>
<reference evidence="2 3" key="1">
    <citation type="submission" date="2019-03" db="EMBL/GenBank/DDBJ databases">
        <title>Genomic Encyclopedia of Type Strains, Phase IV (KMG-IV): sequencing the most valuable type-strain genomes for metagenomic binning, comparative biology and taxonomic classification.</title>
        <authorList>
            <person name="Goeker M."/>
        </authorList>
    </citation>
    <scope>NUCLEOTIDE SEQUENCE [LARGE SCALE GENOMIC DNA]</scope>
    <source>
        <strain evidence="2 3">DSM 15969</strain>
    </source>
</reference>
<organism evidence="2 3">
    <name type="scientific">Anaerospora hongkongensis</name>
    <dbReference type="NCBI Taxonomy" id="244830"/>
    <lineage>
        <taxon>Bacteria</taxon>
        <taxon>Bacillati</taxon>
        <taxon>Bacillota</taxon>
        <taxon>Negativicutes</taxon>
        <taxon>Selenomonadales</taxon>
        <taxon>Sporomusaceae</taxon>
        <taxon>Anaerospora</taxon>
    </lineage>
</organism>
<keyword evidence="3" id="KW-1185">Reference proteome</keyword>
<dbReference type="Proteomes" id="UP000295063">
    <property type="component" value="Unassembled WGS sequence"/>
</dbReference>
<feature type="chain" id="PRO_5020560085" description="Outer membrane protein beta-barrel domain-containing protein" evidence="1">
    <location>
        <begin position="24"/>
        <end position="169"/>
    </location>
</feature>
<accession>A0A4R1PWQ7</accession>
<proteinExistence type="predicted"/>
<dbReference type="AlphaFoldDB" id="A0A4R1PWQ7"/>
<gene>
    <name evidence="2" type="ORF">EV210_107160</name>
</gene>
<comment type="caution">
    <text evidence="2">The sequence shown here is derived from an EMBL/GenBank/DDBJ whole genome shotgun (WGS) entry which is preliminary data.</text>
</comment>
<evidence type="ECO:0008006" key="4">
    <source>
        <dbReference type="Google" id="ProtNLM"/>
    </source>
</evidence>
<dbReference type="EMBL" id="SLUI01000007">
    <property type="protein sequence ID" value="TCL36896.1"/>
    <property type="molecule type" value="Genomic_DNA"/>
</dbReference>
<dbReference type="OrthoDB" id="1623865at2"/>
<evidence type="ECO:0000313" key="2">
    <source>
        <dbReference type="EMBL" id="TCL36896.1"/>
    </source>
</evidence>
<name>A0A4R1PWQ7_9FIRM</name>
<evidence type="ECO:0000313" key="3">
    <source>
        <dbReference type="Proteomes" id="UP000295063"/>
    </source>
</evidence>
<sequence length="169" mass="18781">MQFFQKMLILFLLTVASTTPAWAMQVNNLEEGESAAGVSFGDKTKSYYIESKIGEAFTLGLQGANWKNGYDITNLYGQFTLNGSEDMRGILGTKHLDASSRAYLGIIAQKELSSEWVSYTIGAIGRGFQELQVGVNYQINDRNYLNVSYLFLNHKGGSNDLDIGVTYKF</sequence>
<keyword evidence="1" id="KW-0732">Signal</keyword>
<feature type="signal peptide" evidence="1">
    <location>
        <begin position="1"/>
        <end position="23"/>
    </location>
</feature>